<dbReference type="EMBL" id="CP003642">
    <property type="protein sequence ID" value="AFZ27672.1"/>
    <property type="molecule type" value="Genomic_DNA"/>
</dbReference>
<dbReference type="HOGENOM" id="CLU_3409109_0_0_3"/>
<organism evidence="1 2">
    <name type="scientific">Cylindrospermum stagnale PCC 7417</name>
    <dbReference type="NCBI Taxonomy" id="56107"/>
    <lineage>
        <taxon>Bacteria</taxon>
        <taxon>Bacillati</taxon>
        <taxon>Cyanobacteriota</taxon>
        <taxon>Cyanophyceae</taxon>
        <taxon>Nostocales</taxon>
        <taxon>Nostocaceae</taxon>
        <taxon>Cylindrospermum</taxon>
    </lineage>
</organism>
<dbReference type="Proteomes" id="UP000010475">
    <property type="component" value="Chromosome"/>
</dbReference>
<proteinExistence type="predicted"/>
<dbReference type="AlphaFoldDB" id="K9X7P0"/>
<name>K9X7P0_9NOST</name>
<evidence type="ECO:0000313" key="1">
    <source>
        <dbReference type="EMBL" id="AFZ27672.1"/>
    </source>
</evidence>
<evidence type="ECO:0000313" key="2">
    <source>
        <dbReference type="Proteomes" id="UP000010475"/>
    </source>
</evidence>
<keyword evidence="2" id="KW-1185">Reference proteome</keyword>
<protein>
    <submittedName>
        <fullName evidence="1">Uncharacterized protein</fullName>
    </submittedName>
</protein>
<sequence length="29" mass="3454">MYFLVETQPANTSNFDETPESFLFFHNLN</sequence>
<reference evidence="1 2" key="1">
    <citation type="submission" date="2012-06" db="EMBL/GenBank/DDBJ databases">
        <title>Finished chromosome of genome of Cylindrospermum stagnale PCC 7417.</title>
        <authorList>
            <consortium name="US DOE Joint Genome Institute"/>
            <person name="Gugger M."/>
            <person name="Coursin T."/>
            <person name="Rippka R."/>
            <person name="Tandeau De Marsac N."/>
            <person name="Huntemann M."/>
            <person name="Wei C.-L."/>
            <person name="Han J."/>
            <person name="Detter J.C."/>
            <person name="Han C."/>
            <person name="Tapia R."/>
            <person name="Chen A."/>
            <person name="Kyrpides N."/>
            <person name="Mavromatis K."/>
            <person name="Markowitz V."/>
            <person name="Szeto E."/>
            <person name="Ivanova N."/>
            <person name="Pagani I."/>
            <person name="Pati A."/>
            <person name="Goodwin L."/>
            <person name="Nordberg H.P."/>
            <person name="Cantor M.N."/>
            <person name="Hua S.X."/>
            <person name="Woyke T."/>
            <person name="Kerfeld C.A."/>
        </authorList>
    </citation>
    <scope>NUCLEOTIDE SEQUENCE [LARGE SCALE GENOMIC DNA]</scope>
    <source>
        <strain evidence="1 2">PCC 7417</strain>
    </source>
</reference>
<gene>
    <name evidence="1" type="ORF">Cylst_5672</name>
</gene>
<dbReference type="KEGG" id="csg:Cylst_5672"/>
<accession>K9X7P0</accession>